<keyword evidence="1 4" id="KW-0808">Transferase</keyword>
<dbReference type="PANTHER" id="PTHR47363:SF1">
    <property type="entry name" value="GLUCOKINASE"/>
    <property type="match status" value="1"/>
</dbReference>
<proteinExistence type="inferred from homology"/>
<dbReference type="GO" id="GO:0004340">
    <property type="term" value="F:glucokinase activity"/>
    <property type="evidence" value="ECO:0007669"/>
    <property type="project" value="UniProtKB-EC"/>
</dbReference>
<dbReference type="Proteomes" id="UP000009173">
    <property type="component" value="Chromosome"/>
</dbReference>
<dbReference type="GO" id="GO:0006096">
    <property type="term" value="P:glycolytic process"/>
    <property type="evidence" value="ECO:0007669"/>
    <property type="project" value="InterPro"/>
</dbReference>
<dbReference type="PANTHER" id="PTHR47363">
    <property type="entry name" value="GLUCOKINASE"/>
    <property type="match status" value="1"/>
</dbReference>
<comment type="similarity">
    <text evidence="3">Belongs to the bacterial glucokinase family.</text>
</comment>
<dbReference type="EC" id="2.7.1.2" evidence="4"/>
<sequence>MHRDTVASFPFIATGMEKGCRILAADIGGTRSRFACFDYAGGELGMGDVVRIPTAEATGFDDLLDRVRVAAPGAWARLTRQTDTGNDAPDTPDASVTAFAAFAVAGPVEEGARCLPPNIGWHIDLATTRGLPCAASLLNDFEAQGWACLLPGAQQCLQLLPGKPDATAPVAVVGAGTGLGKCLLLPGTPHRVLPSEGGHATFAFEGRAEAGYAAFAADRLGVGRLIGDDVLSGPGLSLLYAYHHGETLPPHEVAARLTGSDVVVEWFARFYGRTCRDWALHTLARGGVRIAGGVAASNPMLVQHGAFAEAFFDCPTHTHLLRTIPVSLVTNADAGLWGAAIFALLHAGARRTPR</sequence>
<dbReference type="InterPro" id="IPR043129">
    <property type="entry name" value="ATPase_NBD"/>
</dbReference>
<dbReference type="KEGG" id="dvl:Dvul_1958"/>
<protein>
    <submittedName>
        <fullName evidence="4">Glucokinase</fullName>
        <ecNumber evidence="4">2.7.1.2</ecNumber>
    </submittedName>
</protein>
<evidence type="ECO:0000256" key="2">
    <source>
        <dbReference type="ARBA" id="ARBA00022777"/>
    </source>
</evidence>
<evidence type="ECO:0000256" key="1">
    <source>
        <dbReference type="ARBA" id="ARBA00022679"/>
    </source>
</evidence>
<gene>
    <name evidence="4" type="ordered locus">Dvul_1958</name>
</gene>
<dbReference type="Pfam" id="PF02685">
    <property type="entry name" value="Glucokinase"/>
    <property type="match status" value="1"/>
</dbReference>
<evidence type="ECO:0000313" key="4">
    <source>
        <dbReference type="EMBL" id="ABM28974.1"/>
    </source>
</evidence>
<accession>A0A0H3A9K7</accession>
<dbReference type="GO" id="GO:0005524">
    <property type="term" value="F:ATP binding"/>
    <property type="evidence" value="ECO:0007669"/>
    <property type="project" value="InterPro"/>
</dbReference>
<dbReference type="CDD" id="cd24008">
    <property type="entry name" value="ASKHA_NBD_GLK"/>
    <property type="match status" value="1"/>
</dbReference>
<dbReference type="SUPFAM" id="SSF53067">
    <property type="entry name" value="Actin-like ATPase domain"/>
    <property type="match status" value="1"/>
</dbReference>
<organism evidence="4 5">
    <name type="scientific">Nitratidesulfovibrio vulgaris (strain DP4)</name>
    <name type="common">Desulfovibrio vulgaris</name>
    <dbReference type="NCBI Taxonomy" id="391774"/>
    <lineage>
        <taxon>Bacteria</taxon>
        <taxon>Pseudomonadati</taxon>
        <taxon>Thermodesulfobacteriota</taxon>
        <taxon>Desulfovibrionia</taxon>
        <taxon>Desulfovibrionales</taxon>
        <taxon>Desulfovibrionaceae</taxon>
        <taxon>Nitratidesulfovibrio</taxon>
    </lineage>
</organism>
<dbReference type="AlphaFoldDB" id="A0A0H3A9K7"/>
<dbReference type="EMBL" id="CP000527">
    <property type="protein sequence ID" value="ABM28974.1"/>
    <property type="molecule type" value="Genomic_DNA"/>
</dbReference>
<dbReference type="Gene3D" id="3.40.367.20">
    <property type="match status" value="1"/>
</dbReference>
<name>A0A0H3A9K7_NITV4</name>
<dbReference type="Gene3D" id="3.30.420.40">
    <property type="match status" value="1"/>
</dbReference>
<dbReference type="GO" id="GO:0005536">
    <property type="term" value="F:D-glucose binding"/>
    <property type="evidence" value="ECO:0007669"/>
    <property type="project" value="InterPro"/>
</dbReference>
<evidence type="ECO:0000313" key="5">
    <source>
        <dbReference type="Proteomes" id="UP000009173"/>
    </source>
</evidence>
<reference evidence="5" key="1">
    <citation type="journal article" date="2009" name="Environ. Microbiol.">
        <title>Contribution of mobile genetic elements to Desulfovibrio vulgaris genome plasticity.</title>
        <authorList>
            <person name="Walker C.B."/>
            <person name="Stolyar S."/>
            <person name="Chivian D."/>
            <person name="Pinel N."/>
            <person name="Gabster J.A."/>
            <person name="Dehal P.S."/>
            <person name="He Z."/>
            <person name="Yang Z.K."/>
            <person name="Yen H.C."/>
            <person name="Zhou J."/>
            <person name="Wall J.D."/>
            <person name="Hazen T.C."/>
            <person name="Arkin A.P."/>
            <person name="Stahl D.A."/>
        </authorList>
    </citation>
    <scope>NUCLEOTIDE SEQUENCE [LARGE SCALE GENOMIC DNA]</scope>
    <source>
        <strain evidence="5">DP4</strain>
    </source>
</reference>
<evidence type="ECO:0000256" key="3">
    <source>
        <dbReference type="RuleBase" id="RU004046"/>
    </source>
</evidence>
<dbReference type="HOGENOM" id="CLU_042582_0_0_7"/>
<dbReference type="InterPro" id="IPR003836">
    <property type="entry name" value="Glucokinase"/>
</dbReference>
<keyword evidence="2 4" id="KW-0418">Kinase</keyword>